<reference evidence="1" key="1">
    <citation type="submission" date="2020-11" db="EMBL/GenBank/DDBJ databases">
        <authorList>
            <person name="Tran Van P."/>
        </authorList>
    </citation>
    <scope>NUCLEOTIDE SEQUENCE</scope>
</reference>
<dbReference type="SUPFAM" id="SSF52047">
    <property type="entry name" value="RNI-like"/>
    <property type="match status" value="1"/>
</dbReference>
<dbReference type="Proteomes" id="UP000678499">
    <property type="component" value="Unassembled WGS sequence"/>
</dbReference>
<dbReference type="AlphaFoldDB" id="A0A7R9BWS9"/>
<evidence type="ECO:0000313" key="2">
    <source>
        <dbReference type="Proteomes" id="UP000678499"/>
    </source>
</evidence>
<accession>A0A7R9BWS9</accession>
<sequence length="423" mass="48460">MPQRKQPMALEDMARSRIAFWLSSRKDPETTVVSRSMEDRAMVPYALERKLVKSLIENFLCVKTRATWNDACGGRLKEMIAYLLRLDALELDFEFARLIGRLKNLTVLSYEYGFRAVAEFLKLQETVVEAGSYEDDGANVIPPTLNLTYLMEKANYCYDRDSFRNNVNMAKIARACPRLTHFRILYMEEKENIIFSDIELFKKLSSISINAITRGGGGSCFQAYISSFGDSLRELNLSCKDFPVDAVLSLGTYCQNLEKLRIIRQLPSGCEVRGYPKISTGFRSLRFLMLGIRFSGGEIPEGEVSYLLRSAVKLEELHLSGGLSFMTDAYWNEFLRSVNPLVRLRVLNFDSYLIQQSIRLGISTARLFIDSCPLLSEMYLGSWTNISACEIKRLKDEVAANNYELLVTSWHNEEIFREKLYES</sequence>
<dbReference type="EMBL" id="CAJPEX010002849">
    <property type="protein sequence ID" value="CAG0921562.1"/>
    <property type="molecule type" value="Genomic_DNA"/>
</dbReference>
<name>A0A7R9BWS9_9CRUS</name>
<dbReference type="OrthoDB" id="6367911at2759"/>
<dbReference type="EMBL" id="OA884886">
    <property type="protein sequence ID" value="CAD7281410.1"/>
    <property type="molecule type" value="Genomic_DNA"/>
</dbReference>
<protein>
    <submittedName>
        <fullName evidence="1">Uncharacterized protein</fullName>
    </submittedName>
</protein>
<dbReference type="Gene3D" id="3.80.10.10">
    <property type="entry name" value="Ribonuclease Inhibitor"/>
    <property type="match status" value="1"/>
</dbReference>
<dbReference type="InterPro" id="IPR032675">
    <property type="entry name" value="LRR_dom_sf"/>
</dbReference>
<gene>
    <name evidence="1" type="ORF">NMOB1V02_LOCUS9056</name>
</gene>
<proteinExistence type="predicted"/>
<organism evidence="1">
    <name type="scientific">Notodromas monacha</name>
    <dbReference type="NCBI Taxonomy" id="399045"/>
    <lineage>
        <taxon>Eukaryota</taxon>
        <taxon>Metazoa</taxon>
        <taxon>Ecdysozoa</taxon>
        <taxon>Arthropoda</taxon>
        <taxon>Crustacea</taxon>
        <taxon>Oligostraca</taxon>
        <taxon>Ostracoda</taxon>
        <taxon>Podocopa</taxon>
        <taxon>Podocopida</taxon>
        <taxon>Cypridocopina</taxon>
        <taxon>Cypridoidea</taxon>
        <taxon>Cyprididae</taxon>
        <taxon>Notodromas</taxon>
    </lineage>
</organism>
<keyword evidence="2" id="KW-1185">Reference proteome</keyword>
<evidence type="ECO:0000313" key="1">
    <source>
        <dbReference type="EMBL" id="CAD7281410.1"/>
    </source>
</evidence>